<reference evidence="1 2" key="1">
    <citation type="submission" date="2020-05" db="EMBL/GenBank/DDBJ databases">
        <title>Draft genome sequence of Desulfovibrio psychrotolerans JS1T.</title>
        <authorList>
            <person name="Ueno A."/>
            <person name="Tamazawa S."/>
            <person name="Tamamura S."/>
            <person name="Murakami T."/>
            <person name="Kiyama T."/>
            <person name="Inomata H."/>
            <person name="Amano Y."/>
            <person name="Miyakawa K."/>
            <person name="Tamaki H."/>
            <person name="Naganuma T."/>
            <person name="Kaneko K."/>
        </authorList>
    </citation>
    <scope>NUCLEOTIDE SEQUENCE [LARGE SCALE GENOMIC DNA]</scope>
    <source>
        <strain evidence="1 2">JS1</strain>
    </source>
</reference>
<name>A0A7J0BRZ9_9BACT</name>
<dbReference type="AlphaFoldDB" id="A0A7J0BRZ9"/>
<evidence type="ECO:0000313" key="1">
    <source>
        <dbReference type="EMBL" id="GFM36459.1"/>
    </source>
</evidence>
<dbReference type="SUPFAM" id="SSF51161">
    <property type="entry name" value="Trimeric LpxA-like enzymes"/>
    <property type="match status" value="1"/>
</dbReference>
<dbReference type="EMBL" id="BLVP01000006">
    <property type="protein sequence ID" value="GFM36459.1"/>
    <property type="molecule type" value="Genomic_DNA"/>
</dbReference>
<dbReference type="Proteomes" id="UP000503820">
    <property type="component" value="Unassembled WGS sequence"/>
</dbReference>
<proteinExistence type="predicted"/>
<comment type="caution">
    <text evidence="1">The sequence shown here is derived from an EMBL/GenBank/DDBJ whole genome shotgun (WGS) entry which is preliminary data.</text>
</comment>
<accession>A0A7J0BRZ9</accession>
<gene>
    <name evidence="1" type="ORF">DSM19430T_11430</name>
</gene>
<protein>
    <recommendedName>
        <fullName evidence="3">Transferase</fullName>
    </recommendedName>
</protein>
<dbReference type="Gene3D" id="2.160.10.10">
    <property type="entry name" value="Hexapeptide repeat proteins"/>
    <property type="match status" value="2"/>
</dbReference>
<sequence>MKLFGQLLERIIDRVNVNLRSLGFDVRPYVRVMAEYRYGGCSFACYGLSTYHPIHLQFDNSSLSGSYFLGRCKVRHSVLMRSDIRGDELKKKGQIWEIDDIRIPLYHDEIITIRNSFLDTTLVHSNSHSPESPEEFPIRNTVAMPYANIHGAPIEGSFIGTFGTVDLTCVHNCVIGHFAYVLAGEVRAESFPPGTILLRSGGAWEFRYTYDPAVLDRYIRHEEGEAPEGLFIDFAEPYEDAFAGLFASARQGVYPAGAGSFVSRYAVKRGETSIANNVLVAQRAYLENAILHTGSNAQEKCYIIDSVLGPRCVAAHGAKIVGTHLEEHIFVGFNCFLHGTAKAPLTIGRDCIVMPHTIIDLEEPVHVPANRLVWGIIRRAADLEENSIDLDELATGSGDVRMGRMTFRGDAAGFVRGFRDRIDHILQENGAFWDGHDEVSKGHSQNMKYLTFNIIQPYADGDAEGLYPTIDIRPIG</sequence>
<evidence type="ECO:0000313" key="2">
    <source>
        <dbReference type="Proteomes" id="UP000503820"/>
    </source>
</evidence>
<dbReference type="InterPro" id="IPR040730">
    <property type="entry name" value="Hexapep_loop"/>
</dbReference>
<dbReference type="RefSeq" id="WP_174409135.1">
    <property type="nucleotide sequence ID" value="NZ_BLVP01000006.1"/>
</dbReference>
<dbReference type="Pfam" id="PF18776">
    <property type="entry name" value="Hexapep_loop"/>
    <property type="match status" value="1"/>
</dbReference>
<dbReference type="InterPro" id="IPR011004">
    <property type="entry name" value="Trimer_LpxA-like_sf"/>
</dbReference>
<keyword evidence="2" id="KW-1185">Reference proteome</keyword>
<organism evidence="1 2">
    <name type="scientific">Desulfovibrio psychrotolerans</name>
    <dbReference type="NCBI Taxonomy" id="415242"/>
    <lineage>
        <taxon>Bacteria</taxon>
        <taxon>Pseudomonadati</taxon>
        <taxon>Thermodesulfobacteriota</taxon>
        <taxon>Desulfovibrionia</taxon>
        <taxon>Desulfovibrionales</taxon>
        <taxon>Desulfovibrionaceae</taxon>
        <taxon>Desulfovibrio</taxon>
    </lineage>
</organism>
<evidence type="ECO:0008006" key="3">
    <source>
        <dbReference type="Google" id="ProtNLM"/>
    </source>
</evidence>